<dbReference type="Pfam" id="PF13568">
    <property type="entry name" value="OMP_b-brl_2"/>
    <property type="match status" value="1"/>
</dbReference>
<organism evidence="3 4">
    <name type="scientific">Flavobacterium akiainvivens</name>
    <dbReference type="NCBI Taxonomy" id="1202724"/>
    <lineage>
        <taxon>Bacteria</taxon>
        <taxon>Pseudomonadati</taxon>
        <taxon>Bacteroidota</taxon>
        <taxon>Flavobacteriia</taxon>
        <taxon>Flavobacteriales</taxon>
        <taxon>Flavobacteriaceae</taxon>
        <taxon>Flavobacterium</taxon>
    </lineage>
</organism>
<evidence type="ECO:0000256" key="1">
    <source>
        <dbReference type="SAM" id="SignalP"/>
    </source>
</evidence>
<dbReference type="Gene3D" id="2.40.160.20">
    <property type="match status" value="1"/>
</dbReference>
<feature type="signal peptide" evidence="1">
    <location>
        <begin position="1"/>
        <end position="19"/>
    </location>
</feature>
<dbReference type="SUPFAM" id="SSF56925">
    <property type="entry name" value="OMPA-like"/>
    <property type="match status" value="1"/>
</dbReference>
<evidence type="ECO:0000313" key="4">
    <source>
        <dbReference type="Proteomes" id="UP000037755"/>
    </source>
</evidence>
<dbReference type="Proteomes" id="UP000037755">
    <property type="component" value="Unassembled WGS sequence"/>
</dbReference>
<dbReference type="STRING" id="1202724.AM493_02930"/>
<dbReference type="InterPro" id="IPR011250">
    <property type="entry name" value="OMP/PagP_B-barrel"/>
</dbReference>
<dbReference type="AlphaFoldDB" id="A0A0N0RQH4"/>
<proteinExistence type="predicted"/>
<dbReference type="RefSeq" id="WP_054406168.1">
    <property type="nucleotide sequence ID" value="NZ_FOYA01000006.1"/>
</dbReference>
<name>A0A0N0RQH4_9FLAO</name>
<dbReference type="EMBL" id="LIYD01000005">
    <property type="protein sequence ID" value="KOS05106.1"/>
    <property type="molecule type" value="Genomic_DNA"/>
</dbReference>
<protein>
    <recommendedName>
        <fullName evidence="2">Outer membrane protein beta-barrel domain-containing protein</fullName>
    </recommendedName>
</protein>
<sequence length="205" mass="22703">MKKIALAATAFLFALGANAQSKGNIEFGVNTGVNFSTISSGEYWGSADTSTGFNVAASLDFYFSDRWSIKVKPTYDRKGWDGDYVTVDGNDYPTDYNVDYLTVPVMANWHFGSKRNWYLNFGPYAGFLLSAKDTRFDTDVKNALNSTDIGLAFGIGVKIPVSDKIKIFFEYEGQSGFSDAFKDNYTGNVYTSRNSLNVGLNFLLK</sequence>
<keyword evidence="1" id="KW-0732">Signal</keyword>
<evidence type="ECO:0000313" key="3">
    <source>
        <dbReference type="EMBL" id="KOS05106.1"/>
    </source>
</evidence>
<comment type="caution">
    <text evidence="3">The sequence shown here is derived from an EMBL/GenBank/DDBJ whole genome shotgun (WGS) entry which is preliminary data.</text>
</comment>
<evidence type="ECO:0000259" key="2">
    <source>
        <dbReference type="Pfam" id="PF13568"/>
    </source>
</evidence>
<feature type="chain" id="PRO_5005857468" description="Outer membrane protein beta-barrel domain-containing protein" evidence="1">
    <location>
        <begin position="20"/>
        <end position="205"/>
    </location>
</feature>
<dbReference type="PATRIC" id="fig|1202724.3.peg.601"/>
<gene>
    <name evidence="3" type="ORF">AM493_02930</name>
</gene>
<reference evidence="3 4" key="1">
    <citation type="submission" date="2015-08" db="EMBL/GenBank/DDBJ databases">
        <title>Whole genome sequence of Flavobacterium akiainvivens IK-1T, from decaying Wikstroemia oahuensis, an endemic Hawaiian shrub.</title>
        <authorList>
            <person name="Wan X."/>
            <person name="Hou S."/>
            <person name="Saito J."/>
            <person name="Donachie S."/>
        </authorList>
    </citation>
    <scope>NUCLEOTIDE SEQUENCE [LARGE SCALE GENOMIC DNA]</scope>
    <source>
        <strain evidence="3 4">IK-1</strain>
    </source>
</reference>
<accession>A0A0N0RQH4</accession>
<dbReference type="InterPro" id="IPR025665">
    <property type="entry name" value="Beta-barrel_OMP_2"/>
</dbReference>
<keyword evidence="4" id="KW-1185">Reference proteome</keyword>
<feature type="domain" description="Outer membrane protein beta-barrel" evidence="2">
    <location>
        <begin position="18"/>
        <end position="181"/>
    </location>
</feature>
<dbReference type="OrthoDB" id="947434at2"/>